<sequence length="114" mass="12851">MTANGFPPSTSNLIRGGPYALSALAQILIYSAVGEKIVEQTEDIAQVTYEVDWYTNYRPKFRKMLSLIMQRSQKASQITAGGVWYLNMNTFGQILRGSMSLLAFMQTIYANKRN</sequence>
<keyword evidence="9" id="KW-0807">Transducer</keyword>
<keyword evidence="7" id="KW-0472">Membrane</keyword>
<keyword evidence="2" id="KW-1003">Cell membrane</keyword>
<evidence type="ECO:0000256" key="7">
    <source>
        <dbReference type="ARBA" id="ARBA00023136"/>
    </source>
</evidence>
<dbReference type="GO" id="GO:0005549">
    <property type="term" value="F:odorant binding"/>
    <property type="evidence" value="ECO:0007669"/>
    <property type="project" value="InterPro"/>
</dbReference>
<dbReference type="GO" id="GO:0007165">
    <property type="term" value="P:signal transduction"/>
    <property type="evidence" value="ECO:0007669"/>
    <property type="project" value="UniProtKB-KW"/>
</dbReference>
<evidence type="ECO:0000256" key="2">
    <source>
        <dbReference type="ARBA" id="ARBA00022475"/>
    </source>
</evidence>
<comment type="subcellular location">
    <subcellularLocation>
        <location evidence="1">Cell membrane</location>
        <topology evidence="1">Multi-pass membrane protein</topology>
    </subcellularLocation>
</comment>
<evidence type="ECO:0000256" key="6">
    <source>
        <dbReference type="ARBA" id="ARBA00022989"/>
    </source>
</evidence>
<dbReference type="Proteomes" id="UP001458880">
    <property type="component" value="Unassembled WGS sequence"/>
</dbReference>
<keyword evidence="3" id="KW-0716">Sensory transduction</keyword>
<dbReference type="Pfam" id="PF02949">
    <property type="entry name" value="7tm_6"/>
    <property type="match status" value="1"/>
</dbReference>
<evidence type="ECO:0000256" key="3">
    <source>
        <dbReference type="ARBA" id="ARBA00022606"/>
    </source>
</evidence>
<accession>A0AAW1LTW6</accession>
<evidence type="ECO:0000256" key="8">
    <source>
        <dbReference type="ARBA" id="ARBA00023170"/>
    </source>
</evidence>
<dbReference type="InterPro" id="IPR004117">
    <property type="entry name" value="7tm6_olfct_rcpt"/>
</dbReference>
<evidence type="ECO:0000256" key="1">
    <source>
        <dbReference type="ARBA" id="ARBA00004651"/>
    </source>
</evidence>
<keyword evidence="11" id="KW-1185">Reference proteome</keyword>
<keyword evidence="4" id="KW-0812">Transmembrane</keyword>
<dbReference type="GO" id="GO:0004984">
    <property type="term" value="F:olfactory receptor activity"/>
    <property type="evidence" value="ECO:0007669"/>
    <property type="project" value="InterPro"/>
</dbReference>
<keyword evidence="5" id="KW-0552">Olfaction</keyword>
<dbReference type="GO" id="GO:0005886">
    <property type="term" value="C:plasma membrane"/>
    <property type="evidence" value="ECO:0007669"/>
    <property type="project" value="UniProtKB-SubCell"/>
</dbReference>
<dbReference type="PANTHER" id="PTHR21137">
    <property type="entry name" value="ODORANT RECEPTOR"/>
    <property type="match status" value="1"/>
</dbReference>
<comment type="caution">
    <text evidence="10">The sequence shown here is derived from an EMBL/GenBank/DDBJ whole genome shotgun (WGS) entry which is preliminary data.</text>
</comment>
<protein>
    <submittedName>
        <fullName evidence="10">7tm Odorant receptor</fullName>
    </submittedName>
</protein>
<gene>
    <name evidence="10" type="ORF">QE152_g10964</name>
</gene>
<evidence type="ECO:0000313" key="10">
    <source>
        <dbReference type="EMBL" id="KAK9737126.1"/>
    </source>
</evidence>
<name>A0AAW1LTW6_POPJA</name>
<organism evidence="10 11">
    <name type="scientific">Popillia japonica</name>
    <name type="common">Japanese beetle</name>
    <dbReference type="NCBI Taxonomy" id="7064"/>
    <lineage>
        <taxon>Eukaryota</taxon>
        <taxon>Metazoa</taxon>
        <taxon>Ecdysozoa</taxon>
        <taxon>Arthropoda</taxon>
        <taxon>Hexapoda</taxon>
        <taxon>Insecta</taxon>
        <taxon>Pterygota</taxon>
        <taxon>Neoptera</taxon>
        <taxon>Endopterygota</taxon>
        <taxon>Coleoptera</taxon>
        <taxon>Polyphaga</taxon>
        <taxon>Scarabaeiformia</taxon>
        <taxon>Scarabaeidae</taxon>
        <taxon>Rutelinae</taxon>
        <taxon>Popillia</taxon>
    </lineage>
</organism>
<dbReference type="PANTHER" id="PTHR21137:SF35">
    <property type="entry name" value="ODORANT RECEPTOR 19A-RELATED"/>
    <property type="match status" value="1"/>
</dbReference>
<evidence type="ECO:0000256" key="9">
    <source>
        <dbReference type="ARBA" id="ARBA00023224"/>
    </source>
</evidence>
<keyword evidence="6" id="KW-1133">Transmembrane helix</keyword>
<evidence type="ECO:0000256" key="5">
    <source>
        <dbReference type="ARBA" id="ARBA00022725"/>
    </source>
</evidence>
<reference evidence="10 11" key="1">
    <citation type="journal article" date="2024" name="BMC Genomics">
        <title>De novo assembly and annotation of Popillia japonica's genome with initial clues to its potential as an invasive pest.</title>
        <authorList>
            <person name="Cucini C."/>
            <person name="Boschi S."/>
            <person name="Funari R."/>
            <person name="Cardaioli E."/>
            <person name="Iannotti N."/>
            <person name="Marturano G."/>
            <person name="Paoli F."/>
            <person name="Bruttini M."/>
            <person name="Carapelli A."/>
            <person name="Frati F."/>
            <person name="Nardi F."/>
        </authorList>
    </citation>
    <scope>NUCLEOTIDE SEQUENCE [LARGE SCALE GENOMIC DNA]</scope>
    <source>
        <strain evidence="10">DMR45628</strain>
    </source>
</reference>
<evidence type="ECO:0000256" key="4">
    <source>
        <dbReference type="ARBA" id="ARBA00022692"/>
    </source>
</evidence>
<proteinExistence type="predicted"/>
<dbReference type="AlphaFoldDB" id="A0AAW1LTW6"/>
<evidence type="ECO:0000313" key="11">
    <source>
        <dbReference type="Proteomes" id="UP001458880"/>
    </source>
</evidence>
<keyword evidence="8 10" id="KW-0675">Receptor</keyword>
<dbReference type="EMBL" id="JASPKY010000104">
    <property type="protein sequence ID" value="KAK9737126.1"/>
    <property type="molecule type" value="Genomic_DNA"/>
</dbReference>